<reference evidence="1 2" key="1">
    <citation type="submission" date="2017-06" db="EMBL/GenBank/DDBJ databases">
        <title>Genome sequencing of cyanobaciteial culture collection at National Institute for Environmental Studies (NIES).</title>
        <authorList>
            <person name="Hirose Y."/>
            <person name="Shimura Y."/>
            <person name="Fujisawa T."/>
            <person name="Nakamura Y."/>
            <person name="Kawachi M."/>
        </authorList>
    </citation>
    <scope>NUCLEOTIDE SEQUENCE [LARGE SCALE GENOMIC DNA]</scope>
    <source>
        <strain evidence="1 2">NIES-267</strain>
    </source>
</reference>
<dbReference type="Proteomes" id="UP000218418">
    <property type="component" value="Chromosome"/>
</dbReference>
<evidence type="ECO:0000313" key="2">
    <source>
        <dbReference type="Proteomes" id="UP000218418"/>
    </source>
</evidence>
<dbReference type="AlphaFoldDB" id="A0A1Z4LVZ0"/>
<proteinExistence type="predicted"/>
<accession>A0A1Z4LVZ0</accession>
<sequence length="111" mass="12627">MSDKETELLILDKVELRGCFKSIWLFITATTQAKSLRVLSMSYRTRCANERRCVSVHAERAAQRDDSLRPPFLGNGNRHPLSLSHHLRGLTNFKPVQTGFAYVAALAQRVR</sequence>
<dbReference type="EMBL" id="AP018227">
    <property type="protein sequence ID" value="BAY85415.1"/>
    <property type="molecule type" value="Genomic_DNA"/>
</dbReference>
<keyword evidence="2" id="KW-1185">Reference proteome</keyword>
<protein>
    <submittedName>
        <fullName evidence="1">Uncharacterized protein</fullName>
    </submittedName>
</protein>
<organism evidence="1 2">
    <name type="scientific">Calothrix parasitica NIES-267</name>
    <dbReference type="NCBI Taxonomy" id="1973488"/>
    <lineage>
        <taxon>Bacteria</taxon>
        <taxon>Bacillati</taxon>
        <taxon>Cyanobacteriota</taxon>
        <taxon>Cyanophyceae</taxon>
        <taxon>Nostocales</taxon>
        <taxon>Calotrichaceae</taxon>
        <taxon>Calothrix</taxon>
    </lineage>
</organism>
<gene>
    <name evidence="1" type="ORF">NIES267_49150</name>
</gene>
<name>A0A1Z4LVZ0_9CYAN</name>
<evidence type="ECO:0000313" key="1">
    <source>
        <dbReference type="EMBL" id="BAY85415.1"/>
    </source>
</evidence>